<dbReference type="RefSeq" id="WP_136339549.1">
    <property type="nucleotide sequence ID" value="NZ_SSMD01000005.1"/>
</dbReference>
<dbReference type="Proteomes" id="UP000306113">
    <property type="component" value="Unassembled WGS sequence"/>
</dbReference>
<dbReference type="AlphaFoldDB" id="A0A4S3M833"/>
<evidence type="ECO:0000313" key="2">
    <source>
        <dbReference type="EMBL" id="THD73419.1"/>
    </source>
</evidence>
<feature type="compositionally biased region" description="Low complexity" evidence="1">
    <location>
        <begin position="13"/>
        <end position="24"/>
    </location>
</feature>
<feature type="region of interest" description="Disordered" evidence="1">
    <location>
        <begin position="1"/>
        <end position="30"/>
    </location>
</feature>
<reference evidence="2 3" key="1">
    <citation type="submission" date="2019-04" db="EMBL/GenBank/DDBJ databases">
        <title>Draft genome sequence of Youngimonas vesicularis.</title>
        <authorList>
            <person name="Hameed A."/>
        </authorList>
    </citation>
    <scope>NUCLEOTIDE SEQUENCE [LARGE SCALE GENOMIC DNA]</scope>
    <source>
        <strain evidence="2 3">CC-AMW-E</strain>
    </source>
</reference>
<evidence type="ECO:0008006" key="4">
    <source>
        <dbReference type="Google" id="ProtNLM"/>
    </source>
</evidence>
<dbReference type="OrthoDB" id="7652348at2"/>
<feature type="compositionally biased region" description="Acidic residues" evidence="1">
    <location>
        <begin position="1"/>
        <end position="12"/>
    </location>
</feature>
<gene>
    <name evidence="2" type="ORF">E7681_12045</name>
</gene>
<dbReference type="Gene3D" id="2.30.30.830">
    <property type="match status" value="1"/>
</dbReference>
<evidence type="ECO:0000256" key="1">
    <source>
        <dbReference type="SAM" id="MobiDB-lite"/>
    </source>
</evidence>
<proteinExistence type="predicted"/>
<organism evidence="2 3">
    <name type="scientific">Thalassobius vesicularis</name>
    <dbReference type="NCBI Taxonomy" id="1294297"/>
    <lineage>
        <taxon>Bacteria</taxon>
        <taxon>Pseudomonadati</taxon>
        <taxon>Pseudomonadota</taxon>
        <taxon>Alphaproteobacteria</taxon>
        <taxon>Rhodobacterales</taxon>
        <taxon>Roseobacteraceae</taxon>
        <taxon>Thalassovita</taxon>
    </lineage>
</organism>
<accession>A0A4S3M833</accession>
<name>A0A4S3M833_9RHOB</name>
<keyword evidence="3" id="KW-1185">Reference proteome</keyword>
<sequence>MMSTDQEPETDDTSTTPTPPKVTEAATQSQALPDERLVLLGTLLSAKGASALLQKSGRVHKVSEGDRISGHLVAAIEDGMIVLARNGDSQTLRIPGQ</sequence>
<protein>
    <recommendedName>
        <fullName evidence="4">Pilus assembly protein PilP</fullName>
    </recommendedName>
</protein>
<comment type="caution">
    <text evidence="2">The sequence shown here is derived from an EMBL/GenBank/DDBJ whole genome shotgun (WGS) entry which is preliminary data.</text>
</comment>
<dbReference type="EMBL" id="SSMD01000005">
    <property type="protein sequence ID" value="THD73419.1"/>
    <property type="molecule type" value="Genomic_DNA"/>
</dbReference>
<evidence type="ECO:0000313" key="3">
    <source>
        <dbReference type="Proteomes" id="UP000306113"/>
    </source>
</evidence>